<keyword evidence="4" id="KW-0067">ATP-binding</keyword>
<evidence type="ECO:0000313" key="7">
    <source>
        <dbReference type="EMBL" id="KAF1983134.1"/>
    </source>
</evidence>
<dbReference type="InterPro" id="IPR042099">
    <property type="entry name" value="ANL_N_sf"/>
</dbReference>
<dbReference type="InterPro" id="IPR025110">
    <property type="entry name" value="AMP-bd_C"/>
</dbReference>
<evidence type="ECO:0000259" key="5">
    <source>
        <dbReference type="Pfam" id="PF00501"/>
    </source>
</evidence>
<dbReference type="FunFam" id="3.30.300.30:FF:000007">
    <property type="entry name" value="4-coumarate--CoA ligase 2"/>
    <property type="match status" value="1"/>
</dbReference>
<name>A0A6G1GQN9_9PEZI</name>
<gene>
    <name evidence="7" type="ORF">K402DRAFT_414562</name>
</gene>
<dbReference type="InterPro" id="IPR045851">
    <property type="entry name" value="AMP-bd_C_sf"/>
</dbReference>
<dbReference type="Pfam" id="PF13193">
    <property type="entry name" value="AMP-binding_C"/>
    <property type="match status" value="1"/>
</dbReference>
<evidence type="ECO:0000313" key="8">
    <source>
        <dbReference type="Proteomes" id="UP000800041"/>
    </source>
</evidence>
<dbReference type="OrthoDB" id="6509636at2759"/>
<dbReference type="Pfam" id="PF00501">
    <property type="entry name" value="AMP-binding"/>
    <property type="match status" value="1"/>
</dbReference>
<evidence type="ECO:0000256" key="1">
    <source>
        <dbReference type="ARBA" id="ARBA00004924"/>
    </source>
</evidence>
<dbReference type="EMBL" id="ML977177">
    <property type="protein sequence ID" value="KAF1983134.1"/>
    <property type="molecule type" value="Genomic_DNA"/>
</dbReference>
<evidence type="ECO:0000256" key="3">
    <source>
        <dbReference type="ARBA" id="ARBA00022741"/>
    </source>
</evidence>
<dbReference type="SUPFAM" id="SSF56801">
    <property type="entry name" value="Acetyl-CoA synthetase-like"/>
    <property type="match status" value="1"/>
</dbReference>
<dbReference type="CDD" id="cd05911">
    <property type="entry name" value="Firefly_Luc_like"/>
    <property type="match status" value="1"/>
</dbReference>
<sequence>MPIHSRFSVPIPNVSLTTYLFTSPTHPLPDSPVFLSAPNPSHLLTFRSYRLWCQRLALGLQNAGLQKGDRVLLFSGNTLYFPVIIHGVIMAGGVFTGANPTFVARELAYQLQDSGARFLIAAEGSLEIATEAASAIGFPKQHIFAFDAGEKTAQGTGQPINGIQHWTALLAPPDAGAKFAWEDLKSPEELNRTVALNYSSGTTGVPKGVEITHRNYVSNTIQTLHMGQQDPEYPTKIKRAKWLSFVPMYHAMGQSIFCVSAPLQGIPVYIMPKFDFVKTLTYAQKYQITSLVLVPPVVVALAKRRDIVEKFDLSCVERIGSGAAPLGREVCAEVEKMWKELGWGGEGFNVKQGWGMTEATCSVISWHPLVRSESFSVGELLPNCSARIMAEDGMTEVPQGERGEIWISAPNVMKGYWKKPAATRDTMSDDGWLKTGDIAYVDEKGLFYIVDRKKELIKVKGNQVAPAELEALLLDHAAVGDAAVIGVTVSNNGEELPRAYIVLAEGKAATAEEIQEWFNTKVTRIKRLSGGIKFVDAIPKNPSGKILRKLLRDQAKAEFATPMARL</sequence>
<evidence type="ECO:0000256" key="2">
    <source>
        <dbReference type="ARBA" id="ARBA00006432"/>
    </source>
</evidence>
<feature type="domain" description="AMP-dependent synthetase/ligase" evidence="5">
    <location>
        <begin position="30"/>
        <end position="417"/>
    </location>
</feature>
<dbReference type="GO" id="GO:0016405">
    <property type="term" value="F:CoA-ligase activity"/>
    <property type="evidence" value="ECO:0007669"/>
    <property type="project" value="TreeGrafter"/>
</dbReference>
<dbReference type="GO" id="GO:0005524">
    <property type="term" value="F:ATP binding"/>
    <property type="evidence" value="ECO:0007669"/>
    <property type="project" value="UniProtKB-KW"/>
</dbReference>
<evidence type="ECO:0000259" key="6">
    <source>
        <dbReference type="Pfam" id="PF13193"/>
    </source>
</evidence>
<dbReference type="FunFam" id="3.40.50.12780:FF:000003">
    <property type="entry name" value="Long-chain-fatty-acid--CoA ligase FadD"/>
    <property type="match status" value="1"/>
</dbReference>
<proteinExistence type="inferred from homology"/>
<dbReference type="PANTHER" id="PTHR24096">
    <property type="entry name" value="LONG-CHAIN-FATTY-ACID--COA LIGASE"/>
    <property type="match status" value="1"/>
</dbReference>
<comment type="similarity">
    <text evidence="2">Belongs to the ATP-dependent AMP-binding enzyme family.</text>
</comment>
<organism evidence="7 8">
    <name type="scientific">Aulographum hederae CBS 113979</name>
    <dbReference type="NCBI Taxonomy" id="1176131"/>
    <lineage>
        <taxon>Eukaryota</taxon>
        <taxon>Fungi</taxon>
        <taxon>Dikarya</taxon>
        <taxon>Ascomycota</taxon>
        <taxon>Pezizomycotina</taxon>
        <taxon>Dothideomycetes</taxon>
        <taxon>Pleosporomycetidae</taxon>
        <taxon>Aulographales</taxon>
        <taxon>Aulographaceae</taxon>
    </lineage>
</organism>
<dbReference type="Proteomes" id="UP000800041">
    <property type="component" value="Unassembled WGS sequence"/>
</dbReference>
<dbReference type="PANTHER" id="PTHR24096:SF424">
    <property type="entry name" value="ACETYL-COA SYNTHETASE-LIKE PROTEIN-RELATED"/>
    <property type="match status" value="1"/>
</dbReference>
<accession>A0A6G1GQN9</accession>
<reference evidence="7" key="1">
    <citation type="journal article" date="2020" name="Stud. Mycol.">
        <title>101 Dothideomycetes genomes: a test case for predicting lifestyles and emergence of pathogens.</title>
        <authorList>
            <person name="Haridas S."/>
            <person name="Albert R."/>
            <person name="Binder M."/>
            <person name="Bloem J."/>
            <person name="Labutti K."/>
            <person name="Salamov A."/>
            <person name="Andreopoulos B."/>
            <person name="Baker S."/>
            <person name="Barry K."/>
            <person name="Bills G."/>
            <person name="Bluhm B."/>
            <person name="Cannon C."/>
            <person name="Castanera R."/>
            <person name="Culley D."/>
            <person name="Daum C."/>
            <person name="Ezra D."/>
            <person name="Gonzalez J."/>
            <person name="Henrissat B."/>
            <person name="Kuo A."/>
            <person name="Liang C."/>
            <person name="Lipzen A."/>
            <person name="Lutzoni F."/>
            <person name="Magnuson J."/>
            <person name="Mondo S."/>
            <person name="Nolan M."/>
            <person name="Ohm R."/>
            <person name="Pangilinan J."/>
            <person name="Park H.-J."/>
            <person name="Ramirez L."/>
            <person name="Alfaro M."/>
            <person name="Sun H."/>
            <person name="Tritt A."/>
            <person name="Yoshinaga Y."/>
            <person name="Zwiers L.-H."/>
            <person name="Turgeon B."/>
            <person name="Goodwin S."/>
            <person name="Spatafora J."/>
            <person name="Crous P."/>
            <person name="Grigoriev I."/>
        </authorList>
    </citation>
    <scope>NUCLEOTIDE SEQUENCE</scope>
    <source>
        <strain evidence="7">CBS 113979</strain>
    </source>
</reference>
<comment type="pathway">
    <text evidence="1">Siderophore biosynthesis.</text>
</comment>
<protein>
    <submittedName>
        <fullName evidence="7">Acetyl-CoA synthetase-like protein</fullName>
    </submittedName>
</protein>
<feature type="domain" description="AMP-binding enzyme C-terminal" evidence="6">
    <location>
        <begin position="468"/>
        <end position="545"/>
    </location>
</feature>
<keyword evidence="8" id="KW-1185">Reference proteome</keyword>
<dbReference type="InterPro" id="IPR000873">
    <property type="entry name" value="AMP-dep_synth/lig_dom"/>
</dbReference>
<evidence type="ECO:0000256" key="4">
    <source>
        <dbReference type="ARBA" id="ARBA00022840"/>
    </source>
</evidence>
<keyword evidence="3" id="KW-0547">Nucleotide-binding</keyword>
<dbReference type="AlphaFoldDB" id="A0A6G1GQN9"/>
<dbReference type="Gene3D" id="3.30.300.30">
    <property type="match status" value="1"/>
</dbReference>
<dbReference type="InterPro" id="IPR020845">
    <property type="entry name" value="AMP-binding_CS"/>
</dbReference>
<dbReference type="Gene3D" id="3.40.50.12780">
    <property type="entry name" value="N-terminal domain of ligase-like"/>
    <property type="match status" value="1"/>
</dbReference>
<dbReference type="PROSITE" id="PS00455">
    <property type="entry name" value="AMP_BINDING"/>
    <property type="match status" value="1"/>
</dbReference>